<organism evidence="2 3">
    <name type="scientific">Chryseobacterium geocarposphaerae</name>
    <dbReference type="NCBI Taxonomy" id="1416776"/>
    <lineage>
        <taxon>Bacteria</taxon>
        <taxon>Pseudomonadati</taxon>
        <taxon>Bacteroidota</taxon>
        <taxon>Flavobacteriia</taxon>
        <taxon>Flavobacteriales</taxon>
        <taxon>Weeksellaceae</taxon>
        <taxon>Chryseobacterium group</taxon>
        <taxon>Chryseobacterium</taxon>
    </lineage>
</organism>
<evidence type="ECO:0000313" key="2">
    <source>
        <dbReference type="EMBL" id="MDR6405340.1"/>
    </source>
</evidence>
<feature type="signal peptide" evidence="1">
    <location>
        <begin position="1"/>
        <end position="18"/>
    </location>
</feature>
<sequence>MRFFLTFFTILISFTAFAQSPSAPSIPKENQIALIEEFVKVSHYEKSLKKLGMNYIYLQMFKDENGKEIRILSTEQAESILKNFNFNSFKEKSIYNAFSLVSEENLKALIEFYKSPNARMTKFGDLFINNDVIILNFISYLNKQIEEYTKDKK</sequence>
<keyword evidence="3" id="KW-1185">Reference proteome</keyword>
<proteinExistence type="predicted"/>
<feature type="chain" id="PRO_5046982604" description="DUF2059 domain-containing protein" evidence="1">
    <location>
        <begin position="19"/>
        <end position="153"/>
    </location>
</feature>
<accession>A0ABU1LF43</accession>
<evidence type="ECO:0008006" key="4">
    <source>
        <dbReference type="Google" id="ProtNLM"/>
    </source>
</evidence>
<dbReference type="RefSeq" id="WP_115982709.1">
    <property type="nucleotide sequence ID" value="NZ_JAVDQS010000005.1"/>
</dbReference>
<keyword evidence="1" id="KW-0732">Signal</keyword>
<gene>
    <name evidence="2" type="ORF">J2781_002269</name>
</gene>
<comment type="caution">
    <text evidence="2">The sequence shown here is derived from an EMBL/GenBank/DDBJ whole genome shotgun (WGS) entry which is preliminary data.</text>
</comment>
<evidence type="ECO:0000256" key="1">
    <source>
        <dbReference type="SAM" id="SignalP"/>
    </source>
</evidence>
<protein>
    <recommendedName>
        <fullName evidence="4">DUF2059 domain-containing protein</fullName>
    </recommendedName>
</protein>
<reference evidence="2 3" key="1">
    <citation type="submission" date="2023-07" db="EMBL/GenBank/DDBJ databases">
        <title>Sorghum-associated microbial communities from plants grown in Nebraska, USA.</title>
        <authorList>
            <person name="Schachtman D."/>
        </authorList>
    </citation>
    <scope>NUCLEOTIDE SEQUENCE [LARGE SCALE GENOMIC DNA]</scope>
    <source>
        <strain evidence="2 3">DS1709</strain>
    </source>
</reference>
<name>A0ABU1LF43_9FLAO</name>
<evidence type="ECO:0000313" key="3">
    <source>
        <dbReference type="Proteomes" id="UP001184853"/>
    </source>
</evidence>
<dbReference type="Proteomes" id="UP001184853">
    <property type="component" value="Unassembled WGS sequence"/>
</dbReference>
<dbReference type="EMBL" id="JAVDQS010000005">
    <property type="protein sequence ID" value="MDR6405340.1"/>
    <property type="molecule type" value="Genomic_DNA"/>
</dbReference>